<dbReference type="Pfam" id="PF14534">
    <property type="entry name" value="DUF4440"/>
    <property type="match status" value="1"/>
</dbReference>
<dbReference type="GO" id="GO:0016787">
    <property type="term" value="F:hydrolase activity"/>
    <property type="evidence" value="ECO:0007669"/>
    <property type="project" value="UniProtKB-KW"/>
</dbReference>
<dbReference type="RefSeq" id="WP_240096021.1">
    <property type="nucleotide sequence ID" value="NZ_JAJSON010000009.1"/>
</dbReference>
<dbReference type="AlphaFoldDB" id="A0A9X1UUL8"/>
<evidence type="ECO:0000259" key="2">
    <source>
        <dbReference type="Pfam" id="PF14534"/>
    </source>
</evidence>
<dbReference type="InterPro" id="IPR001466">
    <property type="entry name" value="Beta-lactam-related"/>
</dbReference>
<evidence type="ECO:0000313" key="4">
    <source>
        <dbReference type="Proteomes" id="UP001139344"/>
    </source>
</evidence>
<dbReference type="Gene3D" id="3.10.450.50">
    <property type="match status" value="1"/>
</dbReference>
<dbReference type="InterPro" id="IPR032710">
    <property type="entry name" value="NTF2-like_dom_sf"/>
</dbReference>
<dbReference type="SUPFAM" id="SSF54427">
    <property type="entry name" value="NTF2-like"/>
    <property type="match status" value="1"/>
</dbReference>
<dbReference type="Proteomes" id="UP001139344">
    <property type="component" value="Unassembled WGS sequence"/>
</dbReference>
<comment type="caution">
    <text evidence="3">The sequence shown here is derived from an EMBL/GenBank/DDBJ whole genome shotgun (WGS) entry which is preliminary data.</text>
</comment>
<keyword evidence="4" id="KW-1185">Reference proteome</keyword>
<feature type="domain" description="Beta-lactamase-related" evidence="1">
    <location>
        <begin position="177"/>
        <end position="479"/>
    </location>
</feature>
<proteinExistence type="predicted"/>
<dbReference type="InterPro" id="IPR012338">
    <property type="entry name" value="Beta-lactam/transpept-like"/>
</dbReference>
<evidence type="ECO:0000259" key="1">
    <source>
        <dbReference type="Pfam" id="PF00144"/>
    </source>
</evidence>
<sequence length="492" mass="56393">MKFYNPFFYLLYLILFNYSYSQTKSYSKLEDEILKADSLLFQAGFNNCDLSALAKVTDNSFKFYHDISGVTTGKEDFIKGIKNNICSIDYRPIRKLLHENHNIYPLKQNGEIYGAVQSGKQEFYAVEKDKTKYLTSTANFTHLWIKKDGKWILQNVLSYNHQTPENSNQVTKTKPGIEQLMEENDVPALGMATLKEGKLTKLKMYGNLYDNQLAPVDAVFNVASLTKPIVTMLTLKLVENGNWDLDEPVFHYWTDPDVINSSYSKLLTTRHILTHQTGFSNWRWENQDRKLKFQFKPGEGYGYSGEGYEYLKNALESKFEKSIDKIVDSLIFEPLGMDNTYFVWNENINEGKFARWHDAEGELYKQDYKNKNASAADNLLTTLHDYGKFAEYVLSKVSSGEPLYKAMVTRGNGMENKTVIGLGWELLPNLKKDEYALLHTGGDIGVNTLIMLLPKTNEGIVIFTNGDNGNKLFFDLIERNLSLGKRINKTAQ</sequence>
<accession>A0A9X1UUL8</accession>
<dbReference type="PANTHER" id="PTHR43283">
    <property type="entry name" value="BETA-LACTAMASE-RELATED"/>
    <property type="match status" value="1"/>
</dbReference>
<dbReference type="Pfam" id="PF00144">
    <property type="entry name" value="Beta-lactamase"/>
    <property type="match status" value="1"/>
</dbReference>
<organism evidence="3 4">
    <name type="scientific">Christiangramia crocea</name>
    <dbReference type="NCBI Taxonomy" id="2904124"/>
    <lineage>
        <taxon>Bacteria</taxon>
        <taxon>Pseudomonadati</taxon>
        <taxon>Bacteroidota</taxon>
        <taxon>Flavobacteriia</taxon>
        <taxon>Flavobacteriales</taxon>
        <taxon>Flavobacteriaceae</taxon>
        <taxon>Christiangramia</taxon>
    </lineage>
</organism>
<dbReference type="Gene3D" id="3.40.710.10">
    <property type="entry name" value="DD-peptidase/beta-lactamase superfamily"/>
    <property type="match status" value="1"/>
</dbReference>
<dbReference type="InterPro" id="IPR027843">
    <property type="entry name" value="DUF4440"/>
</dbReference>
<dbReference type="PANTHER" id="PTHR43283:SF18">
    <property type="match status" value="1"/>
</dbReference>
<dbReference type="SUPFAM" id="SSF56601">
    <property type="entry name" value="beta-lactamase/transpeptidase-like"/>
    <property type="match status" value="1"/>
</dbReference>
<name>A0A9X1UUL8_9FLAO</name>
<gene>
    <name evidence="3" type="ORF">LU635_02955</name>
</gene>
<evidence type="ECO:0000313" key="3">
    <source>
        <dbReference type="EMBL" id="MCG9970584.1"/>
    </source>
</evidence>
<reference evidence="3" key="1">
    <citation type="submission" date="2021-12" db="EMBL/GenBank/DDBJ databases">
        <title>Description of Gramella crocea sp. nov., a new bacterium isolated from activated sludge.</title>
        <authorList>
            <person name="Zhang X."/>
        </authorList>
    </citation>
    <scope>NUCLEOTIDE SEQUENCE</scope>
    <source>
        <strain evidence="3">YB25</strain>
    </source>
</reference>
<protein>
    <submittedName>
        <fullName evidence="3">Serine hydrolase</fullName>
    </submittedName>
</protein>
<feature type="domain" description="DUF4440" evidence="2">
    <location>
        <begin position="37"/>
        <end position="152"/>
    </location>
</feature>
<dbReference type="EMBL" id="JAJSON010000009">
    <property type="protein sequence ID" value="MCG9970584.1"/>
    <property type="molecule type" value="Genomic_DNA"/>
</dbReference>
<keyword evidence="3" id="KW-0378">Hydrolase</keyword>
<dbReference type="InterPro" id="IPR050789">
    <property type="entry name" value="Diverse_Enzym_Activities"/>
</dbReference>